<proteinExistence type="predicted"/>
<dbReference type="Gene3D" id="3.40.50.2000">
    <property type="entry name" value="Glycogen Phosphorylase B"/>
    <property type="match status" value="1"/>
</dbReference>
<evidence type="ECO:0000259" key="1">
    <source>
        <dbReference type="Pfam" id="PF04101"/>
    </source>
</evidence>
<evidence type="ECO:0000313" key="2">
    <source>
        <dbReference type="EMBL" id="MFC6385955.1"/>
    </source>
</evidence>
<keyword evidence="3" id="KW-1185">Reference proteome</keyword>
<dbReference type="EMBL" id="JBHSTQ010000003">
    <property type="protein sequence ID" value="MFC6385955.1"/>
    <property type="molecule type" value="Genomic_DNA"/>
</dbReference>
<feature type="domain" description="Glycosyl transferase family 28 C-terminal" evidence="1">
    <location>
        <begin position="15"/>
        <end position="87"/>
    </location>
</feature>
<name>A0ABW1WFT9_9BACL</name>
<dbReference type="RefSeq" id="WP_381451511.1">
    <property type="nucleotide sequence ID" value="NZ_JBHSTQ010000003.1"/>
</dbReference>
<reference evidence="3" key="1">
    <citation type="journal article" date="2019" name="Int. J. Syst. Evol. Microbiol.">
        <title>The Global Catalogue of Microorganisms (GCM) 10K type strain sequencing project: providing services to taxonomists for standard genome sequencing and annotation.</title>
        <authorList>
            <consortium name="The Broad Institute Genomics Platform"/>
            <consortium name="The Broad Institute Genome Sequencing Center for Infectious Disease"/>
            <person name="Wu L."/>
            <person name="Ma J."/>
        </authorList>
    </citation>
    <scope>NUCLEOTIDE SEQUENCE [LARGE SCALE GENOMIC DNA]</scope>
    <source>
        <strain evidence="3">CCUG 42001</strain>
    </source>
</reference>
<dbReference type="Proteomes" id="UP001596267">
    <property type="component" value="Unassembled WGS sequence"/>
</dbReference>
<sequence length="92" mass="10385">MTGNNIYKIPVEETESQNYIAASDYVISKPGWGTIAEAVTANKPLILVTRNSMQEDKNTSEYLKNNGGCELVPWENLKEFEITAALQYKLER</sequence>
<accession>A0ABW1WFT9</accession>
<dbReference type="Pfam" id="PF04101">
    <property type="entry name" value="Glyco_tran_28_C"/>
    <property type="match status" value="1"/>
</dbReference>
<dbReference type="InterPro" id="IPR007235">
    <property type="entry name" value="Glyco_trans_28_C"/>
</dbReference>
<dbReference type="SUPFAM" id="SSF53756">
    <property type="entry name" value="UDP-Glycosyltransferase/glycogen phosphorylase"/>
    <property type="match status" value="1"/>
</dbReference>
<protein>
    <submittedName>
        <fullName evidence="2">Glycosyltransferase</fullName>
    </submittedName>
</protein>
<evidence type="ECO:0000313" key="3">
    <source>
        <dbReference type="Proteomes" id="UP001596267"/>
    </source>
</evidence>
<organism evidence="2 3">
    <name type="scientific">Sporolactobacillus kofuensis</name>
    <dbReference type="NCBI Taxonomy" id="269672"/>
    <lineage>
        <taxon>Bacteria</taxon>
        <taxon>Bacillati</taxon>
        <taxon>Bacillota</taxon>
        <taxon>Bacilli</taxon>
        <taxon>Bacillales</taxon>
        <taxon>Sporolactobacillaceae</taxon>
        <taxon>Sporolactobacillus</taxon>
    </lineage>
</organism>
<gene>
    <name evidence="2" type="ORF">ACFP7A_05010</name>
</gene>
<comment type="caution">
    <text evidence="2">The sequence shown here is derived from an EMBL/GenBank/DDBJ whole genome shotgun (WGS) entry which is preliminary data.</text>
</comment>